<keyword evidence="2" id="KW-0547">Nucleotide-binding</keyword>
<dbReference type="InterPro" id="IPR013563">
    <property type="entry name" value="Oligopep_ABC_C"/>
</dbReference>
<feature type="domain" description="ABC transporter" evidence="4">
    <location>
        <begin position="8"/>
        <end position="255"/>
    </location>
</feature>
<name>A0ABW5XH37_9MICO</name>
<dbReference type="RefSeq" id="WP_377466416.1">
    <property type="nucleotide sequence ID" value="NZ_JBHUOP010000003.1"/>
</dbReference>
<dbReference type="PROSITE" id="PS50893">
    <property type="entry name" value="ABC_TRANSPORTER_2"/>
    <property type="match status" value="2"/>
</dbReference>
<dbReference type="Pfam" id="PF08352">
    <property type="entry name" value="oligo_HPY"/>
    <property type="match status" value="2"/>
</dbReference>
<evidence type="ECO:0000256" key="1">
    <source>
        <dbReference type="ARBA" id="ARBA00022448"/>
    </source>
</evidence>
<proteinExistence type="predicted"/>
<keyword evidence="1" id="KW-0813">Transport</keyword>
<dbReference type="SUPFAM" id="SSF52540">
    <property type="entry name" value="P-loop containing nucleoside triphosphate hydrolases"/>
    <property type="match status" value="2"/>
</dbReference>
<dbReference type="NCBIfam" id="NF008453">
    <property type="entry name" value="PRK11308.1"/>
    <property type="match status" value="2"/>
</dbReference>
<dbReference type="InterPro" id="IPR050319">
    <property type="entry name" value="ABC_transp_ATP-bind"/>
</dbReference>
<gene>
    <name evidence="5" type="ORF">ACFSYH_08200</name>
</gene>
<feature type="domain" description="ABC transporter" evidence="4">
    <location>
        <begin position="308"/>
        <end position="551"/>
    </location>
</feature>
<keyword evidence="3 5" id="KW-0067">ATP-binding</keyword>
<dbReference type="GO" id="GO:0005524">
    <property type="term" value="F:ATP binding"/>
    <property type="evidence" value="ECO:0007669"/>
    <property type="project" value="UniProtKB-KW"/>
</dbReference>
<dbReference type="InterPro" id="IPR017871">
    <property type="entry name" value="ABC_transporter-like_CS"/>
</dbReference>
<dbReference type="NCBIfam" id="NF007739">
    <property type="entry name" value="PRK10419.1"/>
    <property type="match status" value="2"/>
</dbReference>
<evidence type="ECO:0000259" key="4">
    <source>
        <dbReference type="PROSITE" id="PS50893"/>
    </source>
</evidence>
<comment type="caution">
    <text evidence="5">The sequence shown here is derived from an EMBL/GenBank/DDBJ whole genome shotgun (WGS) entry which is preliminary data.</text>
</comment>
<dbReference type="InterPro" id="IPR027417">
    <property type="entry name" value="P-loop_NTPase"/>
</dbReference>
<evidence type="ECO:0000256" key="3">
    <source>
        <dbReference type="ARBA" id="ARBA00022840"/>
    </source>
</evidence>
<reference evidence="6" key="1">
    <citation type="journal article" date="2019" name="Int. J. Syst. Evol. Microbiol.">
        <title>The Global Catalogue of Microorganisms (GCM) 10K type strain sequencing project: providing services to taxonomists for standard genome sequencing and annotation.</title>
        <authorList>
            <consortium name="The Broad Institute Genomics Platform"/>
            <consortium name="The Broad Institute Genome Sequencing Center for Infectious Disease"/>
            <person name="Wu L."/>
            <person name="Ma J."/>
        </authorList>
    </citation>
    <scope>NUCLEOTIDE SEQUENCE [LARGE SCALE GENOMIC DNA]</scope>
    <source>
        <strain evidence="6">KCTC 33576</strain>
    </source>
</reference>
<dbReference type="SMART" id="SM00382">
    <property type="entry name" value="AAA"/>
    <property type="match status" value="2"/>
</dbReference>
<protein>
    <submittedName>
        <fullName evidence="5">Dipeptide ABC transporter ATP-binding protein</fullName>
    </submittedName>
</protein>
<dbReference type="EMBL" id="JBHUOP010000003">
    <property type="protein sequence ID" value="MFD2840550.1"/>
    <property type="molecule type" value="Genomic_DNA"/>
</dbReference>
<dbReference type="CDD" id="cd03257">
    <property type="entry name" value="ABC_NikE_OppD_transporters"/>
    <property type="match status" value="2"/>
</dbReference>
<dbReference type="Gene3D" id="3.40.50.300">
    <property type="entry name" value="P-loop containing nucleotide triphosphate hydrolases"/>
    <property type="match status" value="2"/>
</dbReference>
<accession>A0ABW5XH37</accession>
<dbReference type="Proteomes" id="UP001597391">
    <property type="component" value="Unassembled WGS sequence"/>
</dbReference>
<evidence type="ECO:0000313" key="6">
    <source>
        <dbReference type="Proteomes" id="UP001597391"/>
    </source>
</evidence>
<dbReference type="InterPro" id="IPR003439">
    <property type="entry name" value="ABC_transporter-like_ATP-bd"/>
</dbReference>
<dbReference type="InterPro" id="IPR003593">
    <property type="entry name" value="AAA+_ATPase"/>
</dbReference>
<keyword evidence="6" id="KW-1185">Reference proteome</keyword>
<sequence length="561" mass="60585">MSRQILDVRGLDVVYKLSDRTNHAVRAIDFGIAAGSITALVGESGSGKSTVGKAIMGLHHGRTKVRGAISFHGRNLLENSSRQWRDVRGRQIALVPQDPLAGLNPLKTIGQQVGEVLFIHGLARGEQLTQKVIAALESAGLPDARERLGDYPHQFSGGQRQRILIAMALVAEPDLIIADEPTSALDVTVQRLILDNLVGNVREKNTALLLITHDLAVASDRADSVIVMNQGEIVEHERAAQLFTAPQHPYTIKLLQSAPALHSEPLIAPRVGVGNVTKPVQDLTDNRVENTGEKDTETGGTLPVVASVRAVNKTFLSASGRSVAAVQDVSLTLHSGVSYALVGESGSGKTTTARILLGLETPDSGSIQVGGQSWNTTPTRVARRALASVMQPVFQDPYSSLDPTHKIGRLITEPMRVLGGSSRAQRTARLRELLDRVRLPQDVIGRKVFELSGGQLQRVAIARALTVNPDLVVLDEPVSALDVSVQAQVLELLAELHRDAGLTYLMISHDLAVVRLICHQVAVMQQGRIVERGATTDVFERPQHEYTRELLDAIPGREVNV</sequence>
<organism evidence="5 6">
    <name type="scientific">Populibacterium corticicola</name>
    <dbReference type="NCBI Taxonomy" id="1812826"/>
    <lineage>
        <taxon>Bacteria</taxon>
        <taxon>Bacillati</taxon>
        <taxon>Actinomycetota</taxon>
        <taxon>Actinomycetes</taxon>
        <taxon>Micrococcales</taxon>
        <taxon>Jonesiaceae</taxon>
        <taxon>Populibacterium</taxon>
    </lineage>
</organism>
<evidence type="ECO:0000256" key="2">
    <source>
        <dbReference type="ARBA" id="ARBA00022741"/>
    </source>
</evidence>
<dbReference type="PROSITE" id="PS00211">
    <property type="entry name" value="ABC_TRANSPORTER_1"/>
    <property type="match status" value="2"/>
</dbReference>
<evidence type="ECO:0000313" key="5">
    <source>
        <dbReference type="EMBL" id="MFD2840550.1"/>
    </source>
</evidence>
<dbReference type="Pfam" id="PF00005">
    <property type="entry name" value="ABC_tran"/>
    <property type="match status" value="2"/>
</dbReference>
<dbReference type="PANTHER" id="PTHR43776">
    <property type="entry name" value="TRANSPORT ATP-BINDING PROTEIN"/>
    <property type="match status" value="1"/>
</dbReference>